<accession>A0A176VB79</accession>
<keyword evidence="2" id="KW-1185">Reference proteome</keyword>
<evidence type="ECO:0000313" key="2">
    <source>
        <dbReference type="Proteomes" id="UP000077202"/>
    </source>
</evidence>
<gene>
    <name evidence="1" type="ORF">AXG93_406s1160</name>
</gene>
<dbReference type="Proteomes" id="UP000077202">
    <property type="component" value="Unassembled WGS sequence"/>
</dbReference>
<comment type="caution">
    <text evidence="1">The sequence shown here is derived from an EMBL/GenBank/DDBJ whole genome shotgun (WGS) entry which is preliminary data.</text>
</comment>
<name>A0A176VB79_MARPO</name>
<reference evidence="1" key="1">
    <citation type="submission" date="2016-03" db="EMBL/GenBank/DDBJ databases">
        <title>Mechanisms controlling the formation of the plant cell surface in tip-growing cells are functionally conserved among land plants.</title>
        <authorList>
            <person name="Honkanen S."/>
            <person name="Jones V.A."/>
            <person name="Morieri G."/>
            <person name="Champion C."/>
            <person name="Hetherington A.J."/>
            <person name="Kelly S."/>
            <person name="Saint-Marcoux D."/>
            <person name="Proust H."/>
            <person name="Prescott H."/>
            <person name="Dolan L."/>
        </authorList>
    </citation>
    <scope>NUCLEOTIDE SEQUENCE [LARGE SCALE GENOMIC DNA]</scope>
    <source>
        <tissue evidence="1">Whole gametophyte</tissue>
    </source>
</reference>
<dbReference type="EMBL" id="LVLJ01004128">
    <property type="protein sequence ID" value="OAE18148.1"/>
    <property type="molecule type" value="Genomic_DNA"/>
</dbReference>
<protein>
    <submittedName>
        <fullName evidence="1">Uncharacterized protein</fullName>
    </submittedName>
</protein>
<dbReference type="AlphaFoldDB" id="A0A176VB79"/>
<evidence type="ECO:0000313" key="1">
    <source>
        <dbReference type="EMBL" id="OAE18148.1"/>
    </source>
</evidence>
<organism evidence="1 2">
    <name type="scientific">Marchantia polymorpha subsp. ruderalis</name>
    <dbReference type="NCBI Taxonomy" id="1480154"/>
    <lineage>
        <taxon>Eukaryota</taxon>
        <taxon>Viridiplantae</taxon>
        <taxon>Streptophyta</taxon>
        <taxon>Embryophyta</taxon>
        <taxon>Marchantiophyta</taxon>
        <taxon>Marchantiopsida</taxon>
        <taxon>Marchantiidae</taxon>
        <taxon>Marchantiales</taxon>
        <taxon>Marchantiaceae</taxon>
        <taxon>Marchantia</taxon>
    </lineage>
</organism>
<proteinExistence type="predicted"/>
<sequence>MMRESGSVDMGVVTASLEESQRKIASYVPADIYNMDKIRLFYKFYPHQTITQFQLGGLKKSKKRFIIAFTANADGAIEQEIGEGIQAIGVVTLFDVTNFINPAGENKSSLEELIDEELMKMTTDGSLEDEEEDVAADPSQMSTNEKLHHLTKAMKLLDLSKPSHASCYVVFCTL</sequence>